<dbReference type="SUPFAM" id="SSF54928">
    <property type="entry name" value="RNA-binding domain, RBD"/>
    <property type="match status" value="1"/>
</dbReference>
<accession>A0AAD6QF11</accession>
<dbReference type="Pfam" id="PF08263">
    <property type="entry name" value="LRRNT_2"/>
    <property type="match status" value="1"/>
</dbReference>
<keyword evidence="16 25" id="KW-1133">Transmembrane helix</keyword>
<evidence type="ECO:0000256" key="8">
    <source>
        <dbReference type="ARBA" id="ARBA00022679"/>
    </source>
</evidence>
<keyword evidence="22" id="KW-0694">RNA-binding</keyword>
<keyword evidence="8" id="KW-0808">Transferase</keyword>
<comment type="similarity">
    <text evidence="2">Belongs to the protein kinase superfamily. Ser/Thr protein kinase family.</text>
</comment>
<dbReference type="GO" id="GO:0003723">
    <property type="term" value="F:RNA binding"/>
    <property type="evidence" value="ECO:0007669"/>
    <property type="project" value="UniProtKB-UniRule"/>
</dbReference>
<keyword evidence="29" id="KW-1185">Reference proteome</keyword>
<feature type="binding site" evidence="23">
    <location>
        <position position="1208"/>
    </location>
    <ligand>
        <name>ATP</name>
        <dbReference type="ChEBI" id="CHEBI:30616"/>
    </ligand>
</feature>
<evidence type="ECO:0000259" key="27">
    <source>
        <dbReference type="PROSITE" id="PS50102"/>
    </source>
</evidence>
<evidence type="ECO:0000256" key="17">
    <source>
        <dbReference type="ARBA" id="ARBA00023136"/>
    </source>
</evidence>
<dbReference type="PANTHER" id="PTHR48007:SF76">
    <property type="entry name" value="OS03G0145102 PROTEIN"/>
    <property type="match status" value="1"/>
</dbReference>
<feature type="domain" description="Protein kinase" evidence="26">
    <location>
        <begin position="1179"/>
        <end position="1462"/>
    </location>
</feature>
<dbReference type="SUPFAM" id="SSF56112">
    <property type="entry name" value="Protein kinase-like (PK-like)"/>
    <property type="match status" value="1"/>
</dbReference>
<reference evidence="28" key="1">
    <citation type="journal article" date="2023" name="Mol. Ecol. Resour.">
        <title>Chromosome-level genome assembly of a triploid poplar Populus alba 'Berolinensis'.</title>
        <authorList>
            <person name="Chen S."/>
            <person name="Yu Y."/>
            <person name="Wang X."/>
            <person name="Wang S."/>
            <person name="Zhang T."/>
            <person name="Zhou Y."/>
            <person name="He R."/>
            <person name="Meng N."/>
            <person name="Wang Y."/>
            <person name="Liu W."/>
            <person name="Liu Z."/>
            <person name="Liu J."/>
            <person name="Guo Q."/>
            <person name="Huang H."/>
            <person name="Sederoff R.R."/>
            <person name="Wang G."/>
            <person name="Qu G."/>
            <person name="Chen S."/>
        </authorList>
    </citation>
    <scope>NUCLEOTIDE SEQUENCE</scope>
    <source>
        <strain evidence="28">SC-2020</strain>
    </source>
</reference>
<dbReference type="GO" id="GO:0005524">
    <property type="term" value="F:ATP binding"/>
    <property type="evidence" value="ECO:0007669"/>
    <property type="project" value="UniProtKB-UniRule"/>
</dbReference>
<evidence type="ECO:0000256" key="24">
    <source>
        <dbReference type="SAM" id="MobiDB-lite"/>
    </source>
</evidence>
<comment type="subcellular location">
    <subcellularLocation>
        <location evidence="1">Cell membrane</location>
        <topology evidence="1">Single-pass type I membrane protein</topology>
    </subcellularLocation>
</comment>
<dbReference type="Pfam" id="PF00076">
    <property type="entry name" value="RRM_1"/>
    <property type="match status" value="1"/>
</dbReference>
<dbReference type="InterPro" id="IPR011009">
    <property type="entry name" value="Kinase-like_dom_sf"/>
</dbReference>
<dbReference type="FunFam" id="3.80.10.10:FF:000457">
    <property type="entry name" value="Probable LRR receptor-like serine/threonine-protein kinase At1g34110"/>
    <property type="match status" value="1"/>
</dbReference>
<dbReference type="InterPro" id="IPR000719">
    <property type="entry name" value="Prot_kinase_dom"/>
</dbReference>
<keyword evidence="13 28" id="KW-0418">Kinase</keyword>
<dbReference type="InterPro" id="IPR003591">
    <property type="entry name" value="Leu-rich_rpt_typical-subtyp"/>
</dbReference>
<evidence type="ECO:0000256" key="19">
    <source>
        <dbReference type="ARBA" id="ARBA00023180"/>
    </source>
</evidence>
<keyword evidence="10" id="KW-0732">Signal</keyword>
<dbReference type="PROSITE" id="PS50011">
    <property type="entry name" value="PROTEIN_KINASE_DOM"/>
    <property type="match status" value="1"/>
</dbReference>
<evidence type="ECO:0000256" key="10">
    <source>
        <dbReference type="ARBA" id="ARBA00022729"/>
    </source>
</evidence>
<dbReference type="InterPro" id="IPR035979">
    <property type="entry name" value="RBD_domain_sf"/>
</dbReference>
<keyword evidence="14" id="KW-0611">Plant defense</keyword>
<evidence type="ECO:0000259" key="26">
    <source>
        <dbReference type="PROSITE" id="PS50011"/>
    </source>
</evidence>
<evidence type="ECO:0000256" key="20">
    <source>
        <dbReference type="ARBA" id="ARBA00047899"/>
    </source>
</evidence>
<evidence type="ECO:0000256" key="9">
    <source>
        <dbReference type="ARBA" id="ARBA00022692"/>
    </source>
</evidence>
<dbReference type="InterPro" id="IPR032675">
    <property type="entry name" value="LRR_dom_sf"/>
</dbReference>
<keyword evidence="15 23" id="KW-0067">ATP-binding</keyword>
<dbReference type="SMART" id="SM00369">
    <property type="entry name" value="LRR_TYP"/>
    <property type="match status" value="11"/>
</dbReference>
<dbReference type="GO" id="GO:0005886">
    <property type="term" value="C:plasma membrane"/>
    <property type="evidence" value="ECO:0007669"/>
    <property type="project" value="UniProtKB-SubCell"/>
</dbReference>
<evidence type="ECO:0000256" key="21">
    <source>
        <dbReference type="ARBA" id="ARBA00048679"/>
    </source>
</evidence>
<dbReference type="PROSITE" id="PS50102">
    <property type="entry name" value="RRM"/>
    <property type="match status" value="1"/>
</dbReference>
<evidence type="ECO:0000256" key="16">
    <source>
        <dbReference type="ARBA" id="ARBA00022989"/>
    </source>
</evidence>
<feature type="compositionally biased region" description="Pro residues" evidence="24">
    <location>
        <begin position="16"/>
        <end position="31"/>
    </location>
</feature>
<evidence type="ECO:0000256" key="12">
    <source>
        <dbReference type="ARBA" id="ARBA00022741"/>
    </source>
</evidence>
<dbReference type="PANTHER" id="PTHR48007">
    <property type="entry name" value="LEUCINE-RICH REPEAT RECEPTOR-LIKE PROTEIN KINASE PXC1"/>
    <property type="match status" value="1"/>
</dbReference>
<evidence type="ECO:0000256" key="23">
    <source>
        <dbReference type="PROSITE-ProRule" id="PRU10141"/>
    </source>
</evidence>
<dbReference type="Pfam" id="PF00560">
    <property type="entry name" value="LRR_1"/>
    <property type="match status" value="8"/>
</dbReference>
<dbReference type="GO" id="GO:0051707">
    <property type="term" value="P:response to other organism"/>
    <property type="evidence" value="ECO:0007669"/>
    <property type="project" value="UniProtKB-ARBA"/>
</dbReference>
<keyword evidence="12 23" id="KW-0547">Nucleotide-binding</keyword>
<dbReference type="InterPro" id="IPR000504">
    <property type="entry name" value="RRM_dom"/>
</dbReference>
<evidence type="ECO:0000256" key="15">
    <source>
        <dbReference type="ARBA" id="ARBA00022840"/>
    </source>
</evidence>
<keyword evidence="9 25" id="KW-0812">Transmembrane</keyword>
<dbReference type="Gene3D" id="1.10.510.10">
    <property type="entry name" value="Transferase(Phosphotransferase) domain 1"/>
    <property type="match status" value="1"/>
</dbReference>
<evidence type="ECO:0000313" key="28">
    <source>
        <dbReference type="EMBL" id="KAJ6989078.1"/>
    </source>
</evidence>
<keyword evidence="6" id="KW-0597">Phosphoprotein</keyword>
<dbReference type="InterPro" id="IPR012677">
    <property type="entry name" value="Nucleotide-bd_a/b_plait_sf"/>
</dbReference>
<dbReference type="Gene3D" id="3.30.70.330">
    <property type="match status" value="2"/>
</dbReference>
<dbReference type="Pfam" id="PF00069">
    <property type="entry name" value="Pkinase"/>
    <property type="match status" value="1"/>
</dbReference>
<dbReference type="FunFam" id="3.80.10.10:FF:000919">
    <property type="entry name" value="Leucine-rich repeat receptor-like protein kinase PEPR1"/>
    <property type="match status" value="1"/>
</dbReference>
<keyword evidence="17 25" id="KW-0472">Membrane</keyword>
<evidence type="ECO:0000256" key="18">
    <source>
        <dbReference type="ARBA" id="ARBA00023170"/>
    </source>
</evidence>
<evidence type="ECO:0000256" key="6">
    <source>
        <dbReference type="ARBA" id="ARBA00022553"/>
    </source>
</evidence>
<dbReference type="InterPro" id="IPR013210">
    <property type="entry name" value="LRR_N_plant-typ"/>
</dbReference>
<dbReference type="SUPFAM" id="SSF52047">
    <property type="entry name" value="RNI-like"/>
    <property type="match status" value="2"/>
</dbReference>
<dbReference type="InterPro" id="IPR001611">
    <property type="entry name" value="Leu-rich_rpt"/>
</dbReference>
<gene>
    <name evidence="28" type="ORF">NC653_021841</name>
</gene>
<proteinExistence type="inferred from homology"/>
<feature type="domain" description="RRM" evidence="27">
    <location>
        <begin position="227"/>
        <end position="273"/>
    </location>
</feature>
<dbReference type="EMBL" id="JAQIZT010000008">
    <property type="protein sequence ID" value="KAJ6989078.1"/>
    <property type="molecule type" value="Genomic_DNA"/>
</dbReference>
<evidence type="ECO:0000256" key="3">
    <source>
        <dbReference type="ARBA" id="ARBA00012513"/>
    </source>
</evidence>
<feature type="transmembrane region" description="Helical" evidence="25">
    <location>
        <begin position="1118"/>
        <end position="1143"/>
    </location>
</feature>
<dbReference type="GO" id="GO:0006952">
    <property type="term" value="P:defense response"/>
    <property type="evidence" value="ECO:0007669"/>
    <property type="project" value="UniProtKB-KW"/>
</dbReference>
<comment type="catalytic activity">
    <reaction evidence="20">
        <text>L-threonyl-[protein] + ATP = O-phospho-L-threonyl-[protein] + ADP + H(+)</text>
        <dbReference type="Rhea" id="RHEA:46608"/>
        <dbReference type="Rhea" id="RHEA-COMP:11060"/>
        <dbReference type="Rhea" id="RHEA-COMP:11605"/>
        <dbReference type="ChEBI" id="CHEBI:15378"/>
        <dbReference type="ChEBI" id="CHEBI:30013"/>
        <dbReference type="ChEBI" id="CHEBI:30616"/>
        <dbReference type="ChEBI" id="CHEBI:61977"/>
        <dbReference type="ChEBI" id="CHEBI:456216"/>
        <dbReference type="EC" id="2.7.11.1"/>
    </reaction>
</comment>
<evidence type="ECO:0000313" key="29">
    <source>
        <dbReference type="Proteomes" id="UP001164929"/>
    </source>
</evidence>
<evidence type="ECO:0000256" key="11">
    <source>
        <dbReference type="ARBA" id="ARBA00022737"/>
    </source>
</evidence>
<dbReference type="FunFam" id="3.80.10.10:FF:001626">
    <property type="entry name" value="CLL4B clavata1-like receptor S/T protein kinase protein"/>
    <property type="match status" value="1"/>
</dbReference>
<dbReference type="InterPro" id="IPR008271">
    <property type="entry name" value="Ser/Thr_kinase_AS"/>
</dbReference>
<feature type="region of interest" description="Disordered" evidence="24">
    <location>
        <begin position="1"/>
        <end position="40"/>
    </location>
</feature>
<dbReference type="InterPro" id="IPR046959">
    <property type="entry name" value="PRK1-6/SRF4-like"/>
</dbReference>
<dbReference type="EC" id="2.7.11.1" evidence="3"/>
<sequence length="1467" mass="160964">MAGTGIHPYHQQWPPAQAPPPPTAPGAPPPSIHHAPLTSSSTTPIAALPLTKRFEQYFITGFPDDVKERELQNLLRWLPGYEASQVNYKGDKAMGFALFSSSQHAIAAKDSLQDMVFDVETKSVLHTEMAKKNLFVKRGIVADSNAYDQSKRLRTGGDYSHAAYTTPSPFHPPPPVWGPHGYMAPVPPPYDPYGGYPAPQVPMPPAPIPAPSSYVPIQNTKDNPPCNTLFIGNLGQNINEDELRGLFSVQPGFKQMKILRQERHTVCFIEFEDCTNYKMASFLSFEDIKCLQLLLTRGPGFDPQEYQPVTLAVPYLPTGLAGCSVGPGNSRGAQESTRTPFKTSTPLHLCLPQKFLSYLQSQLPKWLLFLLTLASVSGLNYDGLALMSLLRKWDSVPTSITSSWNSSDSTPCSWLGIGCDHRSHSVVSLNLSGLGISGPLGPEIGQLKQLKTVDLNTNYFSGDIPSQLGNCSLLEYLNLSANSFTGVIPDSFKYLQNLQTLSLFSNSLSGEIPESLFQDLALQVLYLDTNKFNGSIPRSVGNLTELLELSLDRNQLSGTIPESIGNCRKLESLSLSYNKLSGSLPEILTNLESLVELFVSHNSLEGRIPLGFCKCKNLETLDLSFNSYSGGLPPDLGNCSSLATLAIIHSNLRGAIPSSFGQLKKLSVLDLSENQLSGTIPPELSNCKSLMTLNLYTNELEGKVPSELGRLNKLEDLELFNNHLSGEIPISIWKIASLKYLLVYNNSLSGELPLEITHLKNLKNLSLYNNQFFGVIPQSLGINSSLLQLDFTDNKFTGEIPPNLCHGKELRVLNMGRNQLQGSIPSDVGGCLTLWRLILKENSLSGALPEFAENPNLYHMDISKNNITGPIPPSIGNCSGLTFIYLSMNKLTGFIPSELGNLINLLVVDLSSNQLEGSLPLQLSKCHNLGKFDVGFNSLNGSIPSSLRNWTSLSTLILKENHFIGGIPPFLSELEKLTELQLGGNFLGGEIPSWIGSLQSLQYALNLSSNGFFGELPSELGNLIKLEQLQLSNNNLTGTLAPLDKIHSLVQVDISYNHFSGPIPETLMNLLNSSPSSFWGNPDLCVSCLPSGGLTCTENRSIKPCDSQSSKRDSLSRVAVALIAIASVVAVFMLVGLVCMFILCRRCKQDLGIDHDVEIAAQEGPSSLLNKVMQATENLNDRHIIGRGTHGTVYKASLGGDKIFAVKKIVFTGHKGGNKSMVTEIQTIGKIRHRNLLKLEEFWLRKDYGLILYAYMQNGSVHDVLHGTTPPQTLEWSIRYKIAIGIAHGLEYLHYDCNPPIVHRDIKPENILLDSDMEPHISDFGIAKLLDQSSASAQSSLVAGTIGYMAPENAMSTIKSKESDVYSYGVVLLELITRKKALDPLFVGETDIVEWVRSVWSSTEDINKIADSSLREEFLDSNIMNQAIYVLLVALRCTEKAPRRRPTMRDVVNQLVKRNASIRGKRS</sequence>
<organism evidence="28 29">
    <name type="scientific">Populus alba x Populus x berolinensis</name>
    <dbReference type="NCBI Taxonomy" id="444605"/>
    <lineage>
        <taxon>Eukaryota</taxon>
        <taxon>Viridiplantae</taxon>
        <taxon>Streptophyta</taxon>
        <taxon>Embryophyta</taxon>
        <taxon>Tracheophyta</taxon>
        <taxon>Spermatophyta</taxon>
        <taxon>Magnoliopsida</taxon>
        <taxon>eudicotyledons</taxon>
        <taxon>Gunneridae</taxon>
        <taxon>Pentapetalae</taxon>
        <taxon>rosids</taxon>
        <taxon>fabids</taxon>
        <taxon>Malpighiales</taxon>
        <taxon>Salicaceae</taxon>
        <taxon>Saliceae</taxon>
        <taxon>Populus</taxon>
    </lineage>
</organism>
<keyword evidence="19" id="KW-0325">Glycoprotein</keyword>
<keyword evidence="18 28" id="KW-0675">Receptor</keyword>
<protein>
    <recommendedName>
        <fullName evidence="3">non-specific serine/threonine protein kinase</fullName>
        <ecNumber evidence="3">2.7.11.1</ecNumber>
    </recommendedName>
</protein>
<evidence type="ECO:0000256" key="4">
    <source>
        <dbReference type="ARBA" id="ARBA00022475"/>
    </source>
</evidence>
<evidence type="ECO:0000256" key="7">
    <source>
        <dbReference type="ARBA" id="ARBA00022614"/>
    </source>
</evidence>
<dbReference type="Pfam" id="PF13855">
    <property type="entry name" value="LRR_8"/>
    <property type="match status" value="3"/>
</dbReference>
<comment type="caution">
    <text evidence="28">The sequence shown here is derived from an EMBL/GenBank/DDBJ whole genome shotgun (WGS) entry which is preliminary data.</text>
</comment>
<dbReference type="PROSITE" id="PS00108">
    <property type="entry name" value="PROTEIN_KINASE_ST"/>
    <property type="match status" value="1"/>
</dbReference>
<keyword evidence="4" id="KW-1003">Cell membrane</keyword>
<evidence type="ECO:0000256" key="2">
    <source>
        <dbReference type="ARBA" id="ARBA00008684"/>
    </source>
</evidence>
<evidence type="ECO:0000256" key="22">
    <source>
        <dbReference type="PROSITE-ProRule" id="PRU00176"/>
    </source>
</evidence>
<evidence type="ECO:0000256" key="25">
    <source>
        <dbReference type="SAM" id="Phobius"/>
    </source>
</evidence>
<dbReference type="Proteomes" id="UP001164929">
    <property type="component" value="Chromosome 8"/>
</dbReference>
<dbReference type="GO" id="GO:0009611">
    <property type="term" value="P:response to wounding"/>
    <property type="evidence" value="ECO:0007669"/>
    <property type="project" value="UniProtKB-ARBA"/>
</dbReference>
<evidence type="ECO:0000256" key="14">
    <source>
        <dbReference type="ARBA" id="ARBA00022821"/>
    </source>
</evidence>
<dbReference type="PROSITE" id="PS00107">
    <property type="entry name" value="PROTEIN_KINASE_ATP"/>
    <property type="match status" value="1"/>
</dbReference>
<dbReference type="FunFam" id="3.30.200.20:FF:000260">
    <property type="entry name" value="LRR receptor-like serine/threonine-protein kinase RPK2"/>
    <property type="match status" value="1"/>
</dbReference>
<comment type="catalytic activity">
    <reaction evidence="21">
        <text>L-seryl-[protein] + ATP = O-phospho-L-seryl-[protein] + ADP + H(+)</text>
        <dbReference type="Rhea" id="RHEA:17989"/>
        <dbReference type="Rhea" id="RHEA-COMP:9863"/>
        <dbReference type="Rhea" id="RHEA-COMP:11604"/>
        <dbReference type="ChEBI" id="CHEBI:15378"/>
        <dbReference type="ChEBI" id="CHEBI:29999"/>
        <dbReference type="ChEBI" id="CHEBI:30616"/>
        <dbReference type="ChEBI" id="CHEBI:83421"/>
        <dbReference type="ChEBI" id="CHEBI:456216"/>
        <dbReference type="EC" id="2.7.11.1"/>
    </reaction>
</comment>
<keyword evidence="5" id="KW-0723">Serine/threonine-protein kinase</keyword>
<dbReference type="Gene3D" id="3.30.200.20">
    <property type="entry name" value="Phosphorylase Kinase, domain 1"/>
    <property type="match status" value="1"/>
</dbReference>
<evidence type="ECO:0000256" key="13">
    <source>
        <dbReference type="ARBA" id="ARBA00022777"/>
    </source>
</evidence>
<evidence type="ECO:0000256" key="1">
    <source>
        <dbReference type="ARBA" id="ARBA00004251"/>
    </source>
</evidence>
<name>A0AAD6QF11_9ROSI</name>
<keyword evidence="11" id="KW-0677">Repeat</keyword>
<dbReference type="SMART" id="SM00220">
    <property type="entry name" value="S_TKc"/>
    <property type="match status" value="1"/>
</dbReference>
<keyword evidence="7" id="KW-0433">Leucine-rich repeat</keyword>
<dbReference type="FunFam" id="1.10.510.10:FF:000569">
    <property type="entry name" value="Serine/threonine-protein kinase-like protein CCR4"/>
    <property type="match status" value="1"/>
</dbReference>
<dbReference type="GO" id="GO:0004674">
    <property type="term" value="F:protein serine/threonine kinase activity"/>
    <property type="evidence" value="ECO:0007669"/>
    <property type="project" value="UniProtKB-KW"/>
</dbReference>
<dbReference type="GO" id="GO:0009753">
    <property type="term" value="P:response to jasmonic acid"/>
    <property type="evidence" value="ECO:0007669"/>
    <property type="project" value="UniProtKB-ARBA"/>
</dbReference>
<evidence type="ECO:0000256" key="5">
    <source>
        <dbReference type="ARBA" id="ARBA00022527"/>
    </source>
</evidence>
<dbReference type="InterPro" id="IPR017441">
    <property type="entry name" value="Protein_kinase_ATP_BS"/>
</dbReference>
<dbReference type="Gene3D" id="3.80.10.10">
    <property type="entry name" value="Ribonuclease Inhibitor"/>
    <property type="match status" value="6"/>
</dbReference>